<dbReference type="Proteomes" id="UP001189429">
    <property type="component" value="Unassembled WGS sequence"/>
</dbReference>
<dbReference type="Gene3D" id="3.60.130.10">
    <property type="entry name" value="Clavaminate synthase-like"/>
    <property type="match status" value="1"/>
</dbReference>
<organism evidence="2 3">
    <name type="scientific">Prorocentrum cordatum</name>
    <dbReference type="NCBI Taxonomy" id="2364126"/>
    <lineage>
        <taxon>Eukaryota</taxon>
        <taxon>Sar</taxon>
        <taxon>Alveolata</taxon>
        <taxon>Dinophyceae</taxon>
        <taxon>Prorocentrales</taxon>
        <taxon>Prorocentraceae</taxon>
        <taxon>Prorocentrum</taxon>
    </lineage>
</organism>
<keyword evidence="3" id="KW-1185">Reference proteome</keyword>
<dbReference type="SUPFAM" id="SSF51197">
    <property type="entry name" value="Clavaminate synthase-like"/>
    <property type="match status" value="1"/>
</dbReference>
<sequence>MAPGSAAPRGGCLDFFAAVRDEEDEFCWNALRSPAAAERAICRGYRRAVRWLPEEVLNELLRFFYDPSGPAALWVSGLPIDPEVPATPALPGDFRLPVCESWLLGVGRILGVPYGMLGFYTTNARGGLVRDLSPKPGLGGINNPHVELSFHRDVPANVLGVGSEPDAFLLLAARGDPSGAARTLVCSNRLLAESLSSREEAR</sequence>
<evidence type="ECO:0000256" key="1">
    <source>
        <dbReference type="ARBA" id="ARBA00023002"/>
    </source>
</evidence>
<accession>A0ABN9SJA1</accession>
<comment type="caution">
    <text evidence="2">The sequence shown here is derived from an EMBL/GenBank/DDBJ whole genome shotgun (WGS) entry which is preliminary data.</text>
</comment>
<evidence type="ECO:0000313" key="3">
    <source>
        <dbReference type="Proteomes" id="UP001189429"/>
    </source>
</evidence>
<evidence type="ECO:0008006" key="4">
    <source>
        <dbReference type="Google" id="ProtNLM"/>
    </source>
</evidence>
<proteinExistence type="predicted"/>
<reference evidence="2" key="1">
    <citation type="submission" date="2023-10" db="EMBL/GenBank/DDBJ databases">
        <authorList>
            <person name="Chen Y."/>
            <person name="Shah S."/>
            <person name="Dougan E. K."/>
            <person name="Thang M."/>
            <person name="Chan C."/>
        </authorList>
    </citation>
    <scope>NUCLEOTIDE SEQUENCE [LARGE SCALE GENOMIC DNA]</scope>
</reference>
<dbReference type="InterPro" id="IPR042098">
    <property type="entry name" value="TauD-like_sf"/>
</dbReference>
<evidence type="ECO:0000313" key="2">
    <source>
        <dbReference type="EMBL" id="CAK0831833.1"/>
    </source>
</evidence>
<name>A0ABN9SJA1_9DINO</name>
<dbReference type="EMBL" id="CAUYUJ010011470">
    <property type="protein sequence ID" value="CAK0831833.1"/>
    <property type="molecule type" value="Genomic_DNA"/>
</dbReference>
<gene>
    <name evidence="2" type="ORF">PCOR1329_LOCUS30082</name>
</gene>
<protein>
    <recommendedName>
        <fullName evidence="4">Cysteine protease</fullName>
    </recommendedName>
</protein>
<keyword evidence="1" id="KW-0560">Oxidoreductase</keyword>